<dbReference type="SMART" id="SM00822">
    <property type="entry name" value="PKS_KR"/>
    <property type="match status" value="1"/>
</dbReference>
<dbReference type="InterPro" id="IPR002347">
    <property type="entry name" value="SDR_fam"/>
</dbReference>
<keyword evidence="5" id="KW-1185">Reference proteome</keyword>
<dbReference type="SUPFAM" id="SSF51735">
    <property type="entry name" value="NAD(P)-binding Rossmann-fold domains"/>
    <property type="match status" value="1"/>
</dbReference>
<proteinExistence type="inferred from homology"/>
<evidence type="ECO:0000256" key="2">
    <source>
        <dbReference type="ARBA" id="ARBA00023002"/>
    </source>
</evidence>
<name>A0A2V4MKA2_9RHOB</name>
<dbReference type="PRINTS" id="PR00081">
    <property type="entry name" value="GDHRDH"/>
</dbReference>
<protein>
    <submittedName>
        <fullName evidence="4">Short-chain dehydrogenase</fullName>
    </submittedName>
</protein>
<gene>
    <name evidence="4" type="ORF">DI396_12680</name>
</gene>
<dbReference type="Proteomes" id="UP000248012">
    <property type="component" value="Unassembled WGS sequence"/>
</dbReference>
<reference evidence="4 5" key="1">
    <citation type="submission" date="2018-05" db="EMBL/GenBank/DDBJ databases">
        <title>Oceanovita maritima gen. nov., sp. nov., a marine bacterium in the family Rhodobacteraceae isolated from surface seawater of Lundu port Xiamen, China.</title>
        <authorList>
            <person name="Hetharua B.H."/>
            <person name="Min D."/>
            <person name="Liao H."/>
            <person name="Tian Y."/>
        </authorList>
    </citation>
    <scope>NUCLEOTIDE SEQUENCE [LARGE SCALE GENOMIC DNA]</scope>
    <source>
        <strain evidence="4 5">FSX-11</strain>
    </source>
</reference>
<dbReference type="Gene3D" id="3.40.50.720">
    <property type="entry name" value="NAD(P)-binding Rossmann-like Domain"/>
    <property type="match status" value="1"/>
</dbReference>
<keyword evidence="2" id="KW-0560">Oxidoreductase</keyword>
<dbReference type="GO" id="GO:0016020">
    <property type="term" value="C:membrane"/>
    <property type="evidence" value="ECO:0007669"/>
    <property type="project" value="TreeGrafter"/>
</dbReference>
<feature type="domain" description="Ketoreductase" evidence="3">
    <location>
        <begin position="17"/>
        <end position="194"/>
    </location>
</feature>
<dbReference type="RefSeq" id="WP_110796584.1">
    <property type="nucleotide sequence ID" value="NZ_KZ826487.1"/>
</dbReference>
<organism evidence="4 5">
    <name type="scientific">Litorivita pollutaquae</name>
    <dbReference type="NCBI Taxonomy" id="2200892"/>
    <lineage>
        <taxon>Bacteria</taxon>
        <taxon>Pseudomonadati</taxon>
        <taxon>Pseudomonadota</taxon>
        <taxon>Alphaproteobacteria</taxon>
        <taxon>Rhodobacterales</taxon>
        <taxon>Paracoccaceae</taxon>
        <taxon>Litorivita</taxon>
    </lineage>
</organism>
<evidence type="ECO:0000313" key="4">
    <source>
        <dbReference type="EMBL" id="PYC47061.1"/>
    </source>
</evidence>
<dbReference type="EMBL" id="QFVT01000008">
    <property type="protein sequence ID" value="PYC47061.1"/>
    <property type="molecule type" value="Genomic_DNA"/>
</dbReference>
<dbReference type="PANTHER" id="PTHR44196:SF1">
    <property type="entry name" value="DEHYDROGENASE_REDUCTASE SDR FAMILY MEMBER 7B"/>
    <property type="match status" value="1"/>
</dbReference>
<dbReference type="InterPro" id="IPR057326">
    <property type="entry name" value="KR_dom"/>
</dbReference>
<comment type="similarity">
    <text evidence="1">Belongs to the short-chain dehydrogenases/reductases (SDR) family.</text>
</comment>
<dbReference type="PANTHER" id="PTHR44196">
    <property type="entry name" value="DEHYDROGENASE/REDUCTASE SDR FAMILY MEMBER 7B"/>
    <property type="match status" value="1"/>
</dbReference>
<evidence type="ECO:0000313" key="5">
    <source>
        <dbReference type="Proteomes" id="UP000248012"/>
    </source>
</evidence>
<sequence length="253" mass="26974">MTATDPLPQAAAKWAGKRYWLIGASDGLGAALARHLSRAGVQLVLSARNEKALQTLAEDLPAKAEVQVLDVTDMDSITAAHDRVGAVDGVIYLAGAYWPMGTADWDAEKSAVMADVNLGGALRCLGTIVPPMVARGHGHVVLTGSLTGFRGLPGSIGYTASKAGVMSLAECMKADLRGSGVQVQLANPGFIRTRLTAKNDFKMPQIMEPDAAAQEVFELMCSTRFAKSFPAPFAWLFRLSQFLPSGLYFRLFS</sequence>
<dbReference type="GO" id="GO:0016491">
    <property type="term" value="F:oxidoreductase activity"/>
    <property type="evidence" value="ECO:0007669"/>
    <property type="project" value="UniProtKB-KW"/>
</dbReference>
<evidence type="ECO:0000259" key="3">
    <source>
        <dbReference type="SMART" id="SM00822"/>
    </source>
</evidence>
<dbReference type="OrthoDB" id="335726at2"/>
<comment type="caution">
    <text evidence="4">The sequence shown here is derived from an EMBL/GenBank/DDBJ whole genome shotgun (WGS) entry which is preliminary data.</text>
</comment>
<accession>A0A2V4MKA2</accession>
<dbReference type="AlphaFoldDB" id="A0A2V4MKA2"/>
<dbReference type="InterPro" id="IPR036291">
    <property type="entry name" value="NAD(P)-bd_dom_sf"/>
</dbReference>
<evidence type="ECO:0000256" key="1">
    <source>
        <dbReference type="ARBA" id="ARBA00006484"/>
    </source>
</evidence>
<dbReference type="Pfam" id="PF00106">
    <property type="entry name" value="adh_short"/>
    <property type="match status" value="1"/>
</dbReference>